<evidence type="ECO:0000313" key="1">
    <source>
        <dbReference type="EMBL" id="GAI87761.1"/>
    </source>
</evidence>
<accession>X1T8Q1</accession>
<reference evidence="1" key="1">
    <citation type="journal article" date="2014" name="Front. Microbiol.">
        <title>High frequency of phylogenetically diverse reductive dehalogenase-homologous genes in deep subseafloor sedimentary metagenomes.</title>
        <authorList>
            <person name="Kawai M."/>
            <person name="Futagami T."/>
            <person name="Toyoda A."/>
            <person name="Takaki Y."/>
            <person name="Nishi S."/>
            <person name="Hori S."/>
            <person name="Arai W."/>
            <person name="Tsubouchi T."/>
            <person name="Morono Y."/>
            <person name="Uchiyama I."/>
            <person name="Ito T."/>
            <person name="Fujiyama A."/>
            <person name="Inagaki F."/>
            <person name="Takami H."/>
        </authorList>
    </citation>
    <scope>NUCLEOTIDE SEQUENCE</scope>
    <source>
        <strain evidence="1">Expedition CK06-06</strain>
    </source>
</reference>
<gene>
    <name evidence="1" type="ORF">S12H4_15595</name>
</gene>
<sequence length="156" mass="16441">MSGINNPGPWVPLIIVCKAADQAVNNSVVLVNDDHLLLTLGPNQVLLVELYLLEGSVSINSDFKAGWSYPAGCSIKWAIMKDPSTAGYAQGWRGVAPGKTAVSPKSEAQSDECASFAGTQGIRIIALVVNGATPGTLNFQWAQNSAVVEDTKVLEN</sequence>
<feature type="non-terminal residue" evidence="1">
    <location>
        <position position="156"/>
    </location>
</feature>
<comment type="caution">
    <text evidence="1">The sequence shown here is derived from an EMBL/GenBank/DDBJ whole genome shotgun (WGS) entry which is preliminary data.</text>
</comment>
<name>X1T8Q1_9ZZZZ</name>
<dbReference type="EMBL" id="BARW01007503">
    <property type="protein sequence ID" value="GAI87761.1"/>
    <property type="molecule type" value="Genomic_DNA"/>
</dbReference>
<protein>
    <submittedName>
        <fullName evidence="1">Uncharacterized protein</fullName>
    </submittedName>
</protein>
<proteinExistence type="predicted"/>
<dbReference type="AlphaFoldDB" id="X1T8Q1"/>
<organism evidence="1">
    <name type="scientific">marine sediment metagenome</name>
    <dbReference type="NCBI Taxonomy" id="412755"/>
    <lineage>
        <taxon>unclassified sequences</taxon>
        <taxon>metagenomes</taxon>
        <taxon>ecological metagenomes</taxon>
    </lineage>
</organism>